<evidence type="ECO:0000256" key="4">
    <source>
        <dbReference type="ARBA" id="ARBA00022679"/>
    </source>
</evidence>
<comment type="subcellular location">
    <subcellularLocation>
        <location evidence="10">Cytoplasm</location>
    </subcellularLocation>
    <text evidence="10">Associated with the membrane possibly through PlsY.</text>
</comment>
<comment type="subunit">
    <text evidence="9 10">Homodimer. Probably interacts with PlsY.</text>
</comment>
<dbReference type="PIRSF" id="PIRSF002465">
    <property type="entry name" value="Phsphlp_syn_PlsX"/>
    <property type="match status" value="1"/>
</dbReference>
<keyword evidence="11" id="KW-0012">Acyltransferase</keyword>
<dbReference type="SUPFAM" id="SSF53659">
    <property type="entry name" value="Isocitrate/Isopropylmalate dehydrogenase-like"/>
    <property type="match status" value="1"/>
</dbReference>
<dbReference type="RefSeq" id="WP_043940943.1">
    <property type="nucleotide sequence ID" value="NZ_JWHT01000017.1"/>
</dbReference>
<keyword evidence="7 10" id="KW-1208">Phospholipid metabolism</keyword>
<evidence type="ECO:0000256" key="3">
    <source>
        <dbReference type="ARBA" id="ARBA00022516"/>
    </source>
</evidence>
<dbReference type="GO" id="GO:0005737">
    <property type="term" value="C:cytoplasm"/>
    <property type="evidence" value="ECO:0007669"/>
    <property type="project" value="UniProtKB-SubCell"/>
</dbReference>
<dbReference type="InterPro" id="IPR003664">
    <property type="entry name" value="FA_synthesis"/>
</dbReference>
<dbReference type="Gene3D" id="3.40.718.10">
    <property type="entry name" value="Isopropylmalate Dehydrogenase"/>
    <property type="match status" value="1"/>
</dbReference>
<evidence type="ECO:0000256" key="7">
    <source>
        <dbReference type="ARBA" id="ARBA00023264"/>
    </source>
</evidence>
<keyword evidence="3 10" id="KW-0444">Lipid biosynthesis</keyword>
<dbReference type="PATRIC" id="fig|137591.24.peg.783"/>
<keyword evidence="6 10" id="KW-0594">Phospholipid biosynthesis</keyword>
<reference evidence="11 12" key="1">
    <citation type="journal article" date="2015" name="Microbiology (Mosc.)">
        <title>Genomics of the Weissella cibaria species with an examination of its metabolic traits.</title>
        <authorList>
            <person name="Lynch K.M."/>
            <person name="Lucid A."/>
            <person name="Arendt E.K."/>
            <person name="Sleator R.D."/>
            <person name="Lucey B."/>
            <person name="Coffey A."/>
        </authorList>
    </citation>
    <scope>NUCLEOTIDE SEQUENCE [LARGE SCALE GENOMIC DNA]</scope>
    <source>
        <strain evidence="11 12">AB3b</strain>
    </source>
</reference>
<dbReference type="Pfam" id="PF02504">
    <property type="entry name" value="FA_synthesis"/>
    <property type="match status" value="1"/>
</dbReference>
<protein>
    <recommendedName>
        <fullName evidence="8 10">Phosphate acyltransferase</fullName>
        <ecNumber evidence="8 10">2.3.1.274</ecNumber>
    </recommendedName>
    <alternativeName>
        <fullName evidence="10">Acyl-ACP phosphotransacylase</fullName>
    </alternativeName>
    <alternativeName>
        <fullName evidence="10">Acyl-[acyl-carrier-protein]--phosphate acyltransferase</fullName>
    </alternativeName>
    <alternativeName>
        <fullName evidence="10">Phosphate-acyl-ACP acyltransferase</fullName>
    </alternativeName>
</protein>
<dbReference type="GO" id="GO:0006633">
    <property type="term" value="P:fatty acid biosynthetic process"/>
    <property type="evidence" value="ECO:0007669"/>
    <property type="project" value="UniProtKB-UniRule"/>
</dbReference>
<evidence type="ECO:0000256" key="5">
    <source>
        <dbReference type="ARBA" id="ARBA00023098"/>
    </source>
</evidence>
<gene>
    <name evidence="10 11" type="primary">plsX</name>
    <name evidence="11" type="ORF">ab3b_00801</name>
</gene>
<sequence>MFKIAIDAMGGDNAPEAIVAGVELARDQMPDTEFLLFGQLDKVKPFVKNEERLTLVQADEVIAMADEPVKSIRRKKQSSLVLAAQAVKNGDADAIFSAGNTGALLAAGIFIVGRIKGIDRPALMTALPAFDGPHDAFVMMDMGANAENRPAHLYQYGILGSFYAHEILGYDAPRVGLLNNGTEEDKGDQVHKEAHQLLRYGSEHNLLNFVGNVEAREVLQGPADVVIADGFSGNATLKSIEGTALSLLKLLKDTIMNGSLKTKMAGAMLKPALKGVQAKLDYSQHGGAVVIGVNAPVVKTHGSAGPDAVANTMKQIHTMLEADLVAKVQAFVADHKEDLAARPENDVDGAAG</sequence>
<comment type="function">
    <text evidence="10">Catalyzes the reversible formation of acyl-phosphate (acyl-PO(4)) from acyl-[acyl-carrier-protein] (acyl-ACP). This enzyme utilizes acyl-ACP as fatty acyl donor, but not acyl-CoA.</text>
</comment>
<keyword evidence="2 10" id="KW-0963">Cytoplasm</keyword>
<evidence type="ECO:0000256" key="1">
    <source>
        <dbReference type="ARBA" id="ARBA00001232"/>
    </source>
</evidence>
<comment type="similarity">
    <text evidence="10">Belongs to the PlsX family.</text>
</comment>
<dbReference type="EMBL" id="JWHT01000017">
    <property type="protein sequence ID" value="KIU25024.1"/>
    <property type="molecule type" value="Genomic_DNA"/>
</dbReference>
<dbReference type="AlphaFoldDB" id="A0A0D1KK25"/>
<evidence type="ECO:0000313" key="11">
    <source>
        <dbReference type="EMBL" id="KIU25024.1"/>
    </source>
</evidence>
<evidence type="ECO:0000256" key="2">
    <source>
        <dbReference type="ARBA" id="ARBA00022490"/>
    </source>
</evidence>
<dbReference type="GO" id="GO:0043811">
    <property type="term" value="F:phosphate:acyl-[acyl carrier protein] acyltransferase activity"/>
    <property type="evidence" value="ECO:0007669"/>
    <property type="project" value="UniProtKB-UniRule"/>
</dbReference>
<proteinExistence type="inferred from homology"/>
<name>A0A0D1KK25_9LACO</name>
<keyword evidence="5 10" id="KW-0443">Lipid metabolism</keyword>
<dbReference type="NCBIfam" id="TIGR00182">
    <property type="entry name" value="plsX"/>
    <property type="match status" value="1"/>
</dbReference>
<dbReference type="InterPro" id="IPR012281">
    <property type="entry name" value="Phospholipid_synth_PlsX-like"/>
</dbReference>
<comment type="pathway">
    <text evidence="10">Lipid metabolism; phospholipid metabolism.</text>
</comment>
<evidence type="ECO:0000256" key="10">
    <source>
        <dbReference type="HAMAP-Rule" id="MF_00019"/>
    </source>
</evidence>
<organism evidence="11 12">
    <name type="scientific">Weissella cibaria</name>
    <dbReference type="NCBI Taxonomy" id="137591"/>
    <lineage>
        <taxon>Bacteria</taxon>
        <taxon>Bacillati</taxon>
        <taxon>Bacillota</taxon>
        <taxon>Bacilli</taxon>
        <taxon>Lactobacillales</taxon>
        <taxon>Lactobacillaceae</taxon>
        <taxon>Weissella</taxon>
    </lineage>
</organism>
<comment type="caution">
    <text evidence="11">The sequence shown here is derived from an EMBL/GenBank/DDBJ whole genome shotgun (WGS) entry which is preliminary data.</text>
</comment>
<dbReference type="PANTHER" id="PTHR30100">
    <property type="entry name" value="FATTY ACID/PHOSPHOLIPID SYNTHESIS PROTEIN PLSX"/>
    <property type="match status" value="1"/>
</dbReference>
<keyword evidence="4 10" id="KW-0808">Transferase</keyword>
<evidence type="ECO:0000256" key="9">
    <source>
        <dbReference type="ARBA" id="ARBA00046608"/>
    </source>
</evidence>
<evidence type="ECO:0000313" key="12">
    <source>
        <dbReference type="Proteomes" id="UP000032289"/>
    </source>
</evidence>
<dbReference type="HAMAP" id="MF_00019">
    <property type="entry name" value="PlsX"/>
    <property type="match status" value="1"/>
</dbReference>
<evidence type="ECO:0000256" key="6">
    <source>
        <dbReference type="ARBA" id="ARBA00023209"/>
    </source>
</evidence>
<dbReference type="UniPathway" id="UPA00085"/>
<comment type="catalytic activity">
    <reaction evidence="1 10">
        <text>a fatty acyl-[ACP] + phosphate = an acyl phosphate + holo-[ACP]</text>
        <dbReference type="Rhea" id="RHEA:42292"/>
        <dbReference type="Rhea" id="RHEA-COMP:9685"/>
        <dbReference type="Rhea" id="RHEA-COMP:14125"/>
        <dbReference type="ChEBI" id="CHEBI:43474"/>
        <dbReference type="ChEBI" id="CHEBI:59918"/>
        <dbReference type="ChEBI" id="CHEBI:64479"/>
        <dbReference type="ChEBI" id="CHEBI:138651"/>
        <dbReference type="EC" id="2.3.1.274"/>
    </reaction>
</comment>
<accession>A0A0D1KK25</accession>
<dbReference type="GO" id="GO:0008654">
    <property type="term" value="P:phospholipid biosynthetic process"/>
    <property type="evidence" value="ECO:0007669"/>
    <property type="project" value="UniProtKB-KW"/>
</dbReference>
<dbReference type="EC" id="2.3.1.274" evidence="8 10"/>
<dbReference type="Proteomes" id="UP000032289">
    <property type="component" value="Unassembled WGS sequence"/>
</dbReference>
<dbReference type="PANTHER" id="PTHR30100:SF1">
    <property type="entry name" value="PHOSPHATE ACYLTRANSFERASE"/>
    <property type="match status" value="1"/>
</dbReference>
<evidence type="ECO:0000256" key="8">
    <source>
        <dbReference type="ARBA" id="ARBA00024069"/>
    </source>
</evidence>